<reference evidence="1" key="1">
    <citation type="journal article" date="2015" name="Nature">
        <title>Complex archaea that bridge the gap between prokaryotes and eukaryotes.</title>
        <authorList>
            <person name="Spang A."/>
            <person name="Saw J.H."/>
            <person name="Jorgensen S.L."/>
            <person name="Zaremba-Niedzwiedzka K."/>
            <person name="Martijn J."/>
            <person name="Lind A.E."/>
            <person name="van Eijk R."/>
            <person name="Schleper C."/>
            <person name="Guy L."/>
            <person name="Ettema T.J."/>
        </authorList>
    </citation>
    <scope>NUCLEOTIDE SEQUENCE</scope>
</reference>
<protein>
    <submittedName>
        <fullName evidence="1">Uncharacterized protein</fullName>
    </submittedName>
</protein>
<accession>A0A0F9SI07</accession>
<gene>
    <name evidence="1" type="ORF">LCGC14_0468750</name>
</gene>
<comment type="caution">
    <text evidence="1">The sequence shown here is derived from an EMBL/GenBank/DDBJ whole genome shotgun (WGS) entry which is preliminary data.</text>
</comment>
<dbReference type="AlphaFoldDB" id="A0A0F9SI07"/>
<evidence type="ECO:0000313" key="1">
    <source>
        <dbReference type="EMBL" id="KKN66689.1"/>
    </source>
</evidence>
<sequence>MNPSAQALWVAAETAFFRLADQTQQQVHGAIVASDQLQRYRVDDVVDWHDQERCCGFSCYHLDDAYDEPSLSVQFTLADAAHHDALEPGHHGWGLNILVDLLAAGGYILNSQAPYNNTARCWTSCPEELVRRIEAIDRDGISNTIVENLLEPPSNNTETTAPL</sequence>
<proteinExistence type="predicted"/>
<dbReference type="EMBL" id="LAZR01000493">
    <property type="protein sequence ID" value="KKN66689.1"/>
    <property type="molecule type" value="Genomic_DNA"/>
</dbReference>
<organism evidence="1">
    <name type="scientific">marine sediment metagenome</name>
    <dbReference type="NCBI Taxonomy" id="412755"/>
    <lineage>
        <taxon>unclassified sequences</taxon>
        <taxon>metagenomes</taxon>
        <taxon>ecological metagenomes</taxon>
    </lineage>
</organism>
<name>A0A0F9SI07_9ZZZZ</name>